<protein>
    <submittedName>
        <fullName evidence="1">DUF2931 family protein</fullName>
    </submittedName>
</protein>
<reference evidence="1" key="1">
    <citation type="journal article" date="2020" name="mSystems">
        <title>Genome- and Community-Level Interaction Insights into Carbon Utilization and Element Cycling Functions of Hydrothermarchaeota in Hydrothermal Sediment.</title>
        <authorList>
            <person name="Zhou Z."/>
            <person name="Liu Y."/>
            <person name="Xu W."/>
            <person name="Pan J."/>
            <person name="Luo Z.H."/>
            <person name="Li M."/>
        </authorList>
    </citation>
    <scope>NUCLEOTIDE SEQUENCE [LARGE SCALE GENOMIC DNA]</scope>
    <source>
        <strain evidence="1">HyVt-357</strain>
    </source>
</reference>
<comment type="caution">
    <text evidence="1">The sequence shown here is derived from an EMBL/GenBank/DDBJ whole genome shotgun (WGS) entry which is preliminary data.</text>
</comment>
<organism evidence="1">
    <name type="scientific">Marinobacter antarcticus</name>
    <dbReference type="NCBI Taxonomy" id="564117"/>
    <lineage>
        <taxon>Bacteria</taxon>
        <taxon>Pseudomonadati</taxon>
        <taxon>Pseudomonadota</taxon>
        <taxon>Gammaproteobacteria</taxon>
        <taxon>Pseudomonadales</taxon>
        <taxon>Marinobacteraceae</taxon>
        <taxon>Marinobacter</taxon>
    </lineage>
</organism>
<dbReference type="AlphaFoldDB" id="A0A831VXS6"/>
<name>A0A831VXS6_9GAMM</name>
<dbReference type="EMBL" id="DRGY01000018">
    <property type="protein sequence ID" value="HEA51090.1"/>
    <property type="molecule type" value="Genomic_DNA"/>
</dbReference>
<sequence length="223" mass="25924">MVIARFIPTKDDGWMENIMSINQWVLSFCVFALLGCSEQTESKGPTHGPNGTYRSIGAVAPRHYDVWVDKFFIESLSKDIGWRRPFGIVSCCWKSPPLSRADWQTTPELFVIRWFSFAEQQSYEAVIKLENPDDIEERMKEVASFKRYGEVVERPRYNLVLGLAPGGTVVVWIMNRAENAIEVGRYEARKIETHPEHYREITERYNRDNAKFIQEHGIPFVGW</sequence>
<gene>
    <name evidence="1" type="ORF">ENI00_01955</name>
</gene>
<dbReference type="Proteomes" id="UP000885748">
    <property type="component" value="Unassembled WGS sequence"/>
</dbReference>
<proteinExistence type="predicted"/>
<accession>A0A831VXS6</accession>
<dbReference type="Pfam" id="PF11153">
    <property type="entry name" value="DUF2931"/>
    <property type="match status" value="1"/>
</dbReference>
<dbReference type="InterPro" id="IPR021326">
    <property type="entry name" value="DUF2931"/>
</dbReference>
<evidence type="ECO:0000313" key="1">
    <source>
        <dbReference type="EMBL" id="HEA51090.1"/>
    </source>
</evidence>